<feature type="compositionally biased region" description="Low complexity" evidence="2">
    <location>
        <begin position="71"/>
        <end position="80"/>
    </location>
</feature>
<keyword evidence="1" id="KW-0175">Coiled coil</keyword>
<feature type="coiled-coil region" evidence="1">
    <location>
        <begin position="126"/>
        <end position="183"/>
    </location>
</feature>
<evidence type="ECO:0000256" key="2">
    <source>
        <dbReference type="SAM" id="MobiDB-lite"/>
    </source>
</evidence>
<dbReference type="EMBL" id="LSRX01001107">
    <property type="protein sequence ID" value="OLP83567.1"/>
    <property type="molecule type" value="Genomic_DNA"/>
</dbReference>
<proteinExistence type="predicted"/>
<feature type="region of interest" description="Disordered" evidence="2">
    <location>
        <begin position="71"/>
        <end position="94"/>
    </location>
</feature>
<keyword evidence="5" id="KW-1185">Reference proteome</keyword>
<dbReference type="Gene3D" id="3.40.220.10">
    <property type="entry name" value="Leucine Aminopeptidase, subunit E, domain 1"/>
    <property type="match status" value="1"/>
</dbReference>
<feature type="compositionally biased region" description="Basic residues" evidence="2">
    <location>
        <begin position="29"/>
        <end position="46"/>
    </location>
</feature>
<dbReference type="OrthoDB" id="443048at2759"/>
<feature type="region of interest" description="Disordered" evidence="2">
    <location>
        <begin position="28"/>
        <end position="53"/>
    </location>
</feature>
<dbReference type="Proteomes" id="UP000186817">
    <property type="component" value="Unassembled WGS sequence"/>
</dbReference>
<dbReference type="SUPFAM" id="SSF52949">
    <property type="entry name" value="Macro domain-like"/>
    <property type="match status" value="1"/>
</dbReference>
<organism evidence="4 5">
    <name type="scientific">Symbiodinium microadriaticum</name>
    <name type="common">Dinoflagellate</name>
    <name type="synonym">Zooxanthella microadriatica</name>
    <dbReference type="NCBI Taxonomy" id="2951"/>
    <lineage>
        <taxon>Eukaryota</taxon>
        <taxon>Sar</taxon>
        <taxon>Alveolata</taxon>
        <taxon>Dinophyceae</taxon>
        <taxon>Suessiales</taxon>
        <taxon>Symbiodiniaceae</taxon>
        <taxon>Symbiodinium</taxon>
    </lineage>
</organism>
<dbReference type="AlphaFoldDB" id="A0A1Q9CL36"/>
<dbReference type="InterPro" id="IPR043472">
    <property type="entry name" value="Macro_dom-like"/>
</dbReference>
<evidence type="ECO:0008006" key="6">
    <source>
        <dbReference type="Google" id="ProtNLM"/>
    </source>
</evidence>
<comment type="caution">
    <text evidence="4">The sequence shown here is derived from an EMBL/GenBank/DDBJ whole genome shotgun (WGS) entry which is preliminary data.</text>
</comment>
<evidence type="ECO:0000313" key="4">
    <source>
        <dbReference type="EMBL" id="OLP83567.1"/>
    </source>
</evidence>
<feature type="compositionally biased region" description="Polar residues" evidence="2">
    <location>
        <begin position="81"/>
        <end position="94"/>
    </location>
</feature>
<evidence type="ECO:0000313" key="5">
    <source>
        <dbReference type="Proteomes" id="UP000186817"/>
    </source>
</evidence>
<name>A0A1Q9CL36_SYMMI</name>
<feature type="chain" id="PRO_5012660814" description="Macro domain-containing protein" evidence="3">
    <location>
        <begin position="21"/>
        <end position="580"/>
    </location>
</feature>
<reference evidence="4 5" key="1">
    <citation type="submission" date="2016-02" db="EMBL/GenBank/DDBJ databases">
        <title>Genome analysis of coral dinoflagellate symbionts highlights evolutionary adaptations to a symbiotic lifestyle.</title>
        <authorList>
            <person name="Aranda M."/>
            <person name="Li Y."/>
            <person name="Liew Y.J."/>
            <person name="Baumgarten S."/>
            <person name="Simakov O."/>
            <person name="Wilson M."/>
            <person name="Piel J."/>
            <person name="Ashoor H."/>
            <person name="Bougouffa S."/>
            <person name="Bajic V.B."/>
            <person name="Ryu T."/>
            <person name="Ravasi T."/>
            <person name="Bayer T."/>
            <person name="Micklem G."/>
            <person name="Kim H."/>
            <person name="Bhak J."/>
            <person name="Lajeunesse T.C."/>
            <person name="Voolstra C.R."/>
        </authorList>
    </citation>
    <scope>NUCLEOTIDE SEQUENCE [LARGE SCALE GENOMIC DNA]</scope>
    <source>
        <strain evidence="4 5">CCMP2467</strain>
    </source>
</reference>
<evidence type="ECO:0000256" key="1">
    <source>
        <dbReference type="SAM" id="Coils"/>
    </source>
</evidence>
<accession>A0A1Q9CL36</accession>
<protein>
    <recommendedName>
        <fullName evidence="6">Macro domain-containing protein</fullName>
    </recommendedName>
</protein>
<evidence type="ECO:0000256" key="3">
    <source>
        <dbReference type="SAM" id="SignalP"/>
    </source>
</evidence>
<sequence>MSFLIARVSALALFAACVQGLDVLGGASQHRHKHKHHKHHHKKHKASAAVSSTASALPALPAAQLVQLSLPPVSQPSQPSTATVTQQEPQHAVPSQSLAIFDSDAQQALPAIVDDVRKAAAHKAPLDELQKTHDSETKLLEDQEALLKADQTGLDKSVLQQQVESTKAMLANLESQIASKRQDAVNILGKALTDARTALEQASSEETAQQTAARLALEQVKAAQKQKVNAKKVIDEAQKVMEVFGGSSAPPVTAAPAAPVLPAISQISHAASEPQEPGEAKGVPFLGLMGSAVFRLSMAQMETDGSELEPPLLASRLQFLRIHAAAARCLGLWLALCLGLCLVSNLGAVSPSRPSPLAATALASSSLLPKVAVVPYGVLGVQLDVSHHLVPVAGAPAADTVVVDPAGLRFIQDLGPAGAGGASGAIYSWLKIGLDARFPHDVTQAVLQEGDAKIHKYGQKQVIHVVGPDLGVVSASTPATRASAVDKLTVAYRHILEEFLSSESLRLRLLPVSGGIFAGPFQKDLPAMTFASLDGAFRSLPPASQRRLLRTGTKISLCIFDQRQLEEFQAMCPACAPDEG</sequence>
<feature type="signal peptide" evidence="3">
    <location>
        <begin position="1"/>
        <end position="20"/>
    </location>
</feature>
<keyword evidence="3" id="KW-0732">Signal</keyword>
<gene>
    <name evidence="4" type="ORF">AK812_SmicGene35665</name>
</gene>